<sequence length="65" mass="7114">MERDPGQGEMQFCEGGEHTDITRLATDSWPYVAAVLTQATERSADATVTFGQRILQRGRRSAATA</sequence>
<keyword evidence="2" id="KW-1185">Reference proteome</keyword>
<evidence type="ECO:0000313" key="2">
    <source>
        <dbReference type="Proteomes" id="UP001596156"/>
    </source>
</evidence>
<name>A0ABW0D1I0_STRFI</name>
<comment type="caution">
    <text evidence="1">The sequence shown here is derived from an EMBL/GenBank/DDBJ whole genome shotgun (WGS) entry which is preliminary data.</text>
</comment>
<reference evidence="2" key="1">
    <citation type="journal article" date="2019" name="Int. J. Syst. Evol. Microbiol.">
        <title>The Global Catalogue of Microorganisms (GCM) 10K type strain sequencing project: providing services to taxonomists for standard genome sequencing and annotation.</title>
        <authorList>
            <consortium name="The Broad Institute Genomics Platform"/>
            <consortium name="The Broad Institute Genome Sequencing Center for Infectious Disease"/>
            <person name="Wu L."/>
            <person name="Ma J."/>
        </authorList>
    </citation>
    <scope>NUCLEOTIDE SEQUENCE [LARGE SCALE GENOMIC DNA]</scope>
    <source>
        <strain evidence="2">CCM 8479</strain>
    </source>
</reference>
<dbReference type="Proteomes" id="UP001596156">
    <property type="component" value="Unassembled WGS sequence"/>
</dbReference>
<accession>A0ABW0D1I0</accession>
<evidence type="ECO:0000313" key="1">
    <source>
        <dbReference type="EMBL" id="MFC5223337.1"/>
    </source>
</evidence>
<protein>
    <submittedName>
        <fullName evidence="1">Uncharacterized protein</fullName>
    </submittedName>
</protein>
<organism evidence="1 2">
    <name type="scientific">Streptomyces fimbriatus</name>
    <dbReference type="NCBI Taxonomy" id="68197"/>
    <lineage>
        <taxon>Bacteria</taxon>
        <taxon>Bacillati</taxon>
        <taxon>Actinomycetota</taxon>
        <taxon>Actinomycetes</taxon>
        <taxon>Kitasatosporales</taxon>
        <taxon>Streptomycetaceae</taxon>
        <taxon>Streptomyces</taxon>
    </lineage>
</organism>
<dbReference type="RefSeq" id="WP_344642993.1">
    <property type="nucleotide sequence ID" value="NZ_BAAASS010000003.1"/>
</dbReference>
<proteinExistence type="predicted"/>
<dbReference type="EMBL" id="JBHSKL010000003">
    <property type="protein sequence ID" value="MFC5223337.1"/>
    <property type="molecule type" value="Genomic_DNA"/>
</dbReference>
<gene>
    <name evidence="1" type="ORF">ACFPN6_01730</name>
</gene>